<dbReference type="Pfam" id="PF07715">
    <property type="entry name" value="Plug"/>
    <property type="match status" value="1"/>
</dbReference>
<dbReference type="GO" id="GO:0009279">
    <property type="term" value="C:cell outer membrane"/>
    <property type="evidence" value="ECO:0007669"/>
    <property type="project" value="UniProtKB-SubCell"/>
</dbReference>
<keyword evidence="3" id="KW-0998">Cell outer membrane</keyword>
<dbReference type="Gene3D" id="2.60.40.1120">
    <property type="entry name" value="Carboxypeptidase-like, regulatory domain"/>
    <property type="match status" value="1"/>
</dbReference>
<dbReference type="RefSeq" id="WP_034243367.1">
    <property type="nucleotide sequence ID" value="NZ_AQRA01000006.1"/>
</dbReference>
<evidence type="ECO:0000256" key="3">
    <source>
        <dbReference type="ARBA" id="ARBA00023237"/>
    </source>
</evidence>
<reference evidence="6 7" key="1">
    <citation type="submission" date="2014-04" db="EMBL/GenBank/DDBJ databases">
        <title>Aquimarina sp. 22II-S11-z7 Genome Sequencing.</title>
        <authorList>
            <person name="Lai Q."/>
        </authorList>
    </citation>
    <scope>NUCLEOTIDE SEQUENCE [LARGE SCALE GENOMIC DNA]</scope>
    <source>
        <strain evidence="6 7">22II-S11-z7</strain>
    </source>
</reference>
<name>A0A023BTJ9_9FLAO</name>
<dbReference type="Pfam" id="PF14905">
    <property type="entry name" value="OMP_b-brl_3"/>
    <property type="match status" value="1"/>
</dbReference>
<dbReference type="InterPro" id="IPR041700">
    <property type="entry name" value="OMP_b-brl_3"/>
</dbReference>
<keyword evidence="7" id="KW-1185">Reference proteome</keyword>
<protein>
    <recommendedName>
        <fullName evidence="8">TonB-dependent receptor</fullName>
    </recommendedName>
</protein>
<dbReference type="OrthoDB" id="8764943at2"/>
<feature type="domain" description="TonB-dependent receptor plug" evidence="4">
    <location>
        <begin position="142"/>
        <end position="217"/>
    </location>
</feature>
<evidence type="ECO:0000259" key="4">
    <source>
        <dbReference type="Pfam" id="PF07715"/>
    </source>
</evidence>
<evidence type="ECO:0000256" key="1">
    <source>
        <dbReference type="ARBA" id="ARBA00004442"/>
    </source>
</evidence>
<dbReference type="SUPFAM" id="SSF49464">
    <property type="entry name" value="Carboxypeptidase regulatory domain-like"/>
    <property type="match status" value="1"/>
</dbReference>
<organism evidence="6 7">
    <name type="scientific">Aquimarina atlantica</name>
    <dbReference type="NCBI Taxonomy" id="1317122"/>
    <lineage>
        <taxon>Bacteria</taxon>
        <taxon>Pseudomonadati</taxon>
        <taxon>Bacteroidota</taxon>
        <taxon>Flavobacteriia</taxon>
        <taxon>Flavobacteriales</taxon>
        <taxon>Flavobacteriaceae</taxon>
        <taxon>Aquimarina</taxon>
    </lineage>
</organism>
<dbReference type="PANTHER" id="PTHR40980:SF4">
    <property type="entry name" value="TONB-DEPENDENT RECEPTOR-LIKE BETA-BARREL DOMAIN-CONTAINING PROTEIN"/>
    <property type="match status" value="1"/>
</dbReference>
<comment type="caution">
    <text evidence="6">The sequence shown here is derived from an EMBL/GenBank/DDBJ whole genome shotgun (WGS) entry which is preliminary data.</text>
</comment>
<dbReference type="AlphaFoldDB" id="A0A023BTJ9"/>
<dbReference type="SUPFAM" id="SSF56935">
    <property type="entry name" value="Porins"/>
    <property type="match status" value="1"/>
</dbReference>
<dbReference type="Gene3D" id="2.170.130.10">
    <property type="entry name" value="TonB-dependent receptor, plug domain"/>
    <property type="match status" value="1"/>
</dbReference>
<evidence type="ECO:0000313" key="7">
    <source>
        <dbReference type="Proteomes" id="UP000023541"/>
    </source>
</evidence>
<gene>
    <name evidence="6" type="ORF">ATO12_20255</name>
</gene>
<dbReference type="InterPro" id="IPR036942">
    <property type="entry name" value="Beta-barrel_TonB_sf"/>
</dbReference>
<dbReference type="InterPro" id="IPR008969">
    <property type="entry name" value="CarboxyPept-like_regulatory"/>
</dbReference>
<proteinExistence type="predicted"/>
<dbReference type="InterPro" id="IPR012910">
    <property type="entry name" value="Plug_dom"/>
</dbReference>
<accession>A0A023BTJ9</accession>
<evidence type="ECO:0000313" key="6">
    <source>
        <dbReference type="EMBL" id="EZH73336.1"/>
    </source>
</evidence>
<evidence type="ECO:0000256" key="2">
    <source>
        <dbReference type="ARBA" id="ARBA00023136"/>
    </source>
</evidence>
<keyword evidence="2" id="KW-0472">Membrane</keyword>
<dbReference type="PANTHER" id="PTHR40980">
    <property type="entry name" value="PLUG DOMAIN-CONTAINING PROTEIN"/>
    <property type="match status" value="1"/>
</dbReference>
<evidence type="ECO:0000259" key="5">
    <source>
        <dbReference type="Pfam" id="PF14905"/>
    </source>
</evidence>
<dbReference type="Proteomes" id="UP000023541">
    <property type="component" value="Unassembled WGS sequence"/>
</dbReference>
<evidence type="ECO:0008006" key="8">
    <source>
        <dbReference type="Google" id="ProtNLM"/>
    </source>
</evidence>
<dbReference type="eggNOG" id="COG4771">
    <property type="taxonomic scope" value="Bacteria"/>
</dbReference>
<dbReference type="STRING" id="1317122.ATO12_20255"/>
<dbReference type="Gene3D" id="2.40.170.20">
    <property type="entry name" value="TonB-dependent receptor, beta-barrel domain"/>
    <property type="match status" value="1"/>
</dbReference>
<sequence length="775" mass="89264">MIRTISFMLFFFIGLSIMSGQEITMLKGTVRDQTTQEVIPYATVAVYNNKGELVDGISTNDEGQFLLETDKTFTYFEVSFIGYKTASVQFSEVGDPANISISLKSVASTLDEIVIEADRTTTQLKIDRKIIDIGADIQQSGTTALEAFDQIIDIQTDLGTGNISLRGSDNVKLLINGKPSSLDAIELLEQIPSSSIKTVEIITSPSAKYQADGLSGVINVILKRSVNKGFNLNLNSAVGTKRYSYGIDGNYNLSFMNLRFNASQSGREMDSKETINRSFINGDTQGIFTPHDFNGKIKRGIIGLDFFVDEHNEFSLGLDYTDDYHSFYNNSQYFDVTDRDDFIYTRNSAHSHFTSVFNANYRRGFNKEGHFLEIDYNLNNNKNDYPSTDFEENVFLFDQIIEEDNTIHAISLDYALPVSEKIIIETGASWNKSDTKNQQFFRPNNTVPTLDTFNYEEELLGIYALTKFKIQKLDWQAGLRYEYFSSKSRNTLNLSTTNLHFSNLFPSIHITYAFSEDNTLGLGYSKRISRPNLHHINPFQLGNPFFRFDGNPELKPESSDNIELNYQNNKRKLNWSVATFYRYRKDVILWVNAIEDNNVQVISFQNIGINHSFGIETTAKYKFTSFWNAMLTGNYYYTKTDQNNLVTWDELYSSNLQVKNTFKITKKVSTDITYRHTPKRQNAFNYIEPRHRVDWAVRAKFLNNKLTANLRVIDVLDNNLMKRNTRTPEFNQRTVWKFQSQTLGFLFSLKYTLFKSEDRARNRKEREYRHNHSSN</sequence>
<dbReference type="InterPro" id="IPR037066">
    <property type="entry name" value="Plug_dom_sf"/>
</dbReference>
<dbReference type="Pfam" id="PF13715">
    <property type="entry name" value="CarbopepD_reg_2"/>
    <property type="match status" value="1"/>
</dbReference>
<comment type="subcellular location">
    <subcellularLocation>
        <location evidence="1">Cell outer membrane</location>
    </subcellularLocation>
</comment>
<feature type="domain" description="Outer membrane protein beta-barrel" evidence="5">
    <location>
        <begin position="364"/>
        <end position="751"/>
    </location>
</feature>
<dbReference type="EMBL" id="AQRA01000006">
    <property type="protein sequence ID" value="EZH73336.1"/>
    <property type="molecule type" value="Genomic_DNA"/>
</dbReference>